<dbReference type="InterPro" id="IPR039295">
    <property type="entry name" value="MSB2"/>
</dbReference>
<feature type="compositionally biased region" description="Low complexity" evidence="1">
    <location>
        <begin position="319"/>
        <end position="382"/>
    </location>
</feature>
<dbReference type="GO" id="GO:0005576">
    <property type="term" value="C:extracellular region"/>
    <property type="evidence" value="ECO:0007669"/>
    <property type="project" value="TreeGrafter"/>
</dbReference>
<protein>
    <recommendedName>
        <fullName evidence="6">Mid2 domain-containing protein</fullName>
    </recommendedName>
</protein>
<keyword evidence="5" id="KW-1185">Reference proteome</keyword>
<dbReference type="GO" id="GO:0030427">
    <property type="term" value="C:site of polarized growth"/>
    <property type="evidence" value="ECO:0007669"/>
    <property type="project" value="TreeGrafter"/>
</dbReference>
<keyword evidence="2" id="KW-0812">Transmembrane</keyword>
<evidence type="ECO:0000256" key="2">
    <source>
        <dbReference type="SAM" id="Phobius"/>
    </source>
</evidence>
<feature type="region of interest" description="Disordered" evidence="1">
    <location>
        <begin position="669"/>
        <end position="690"/>
    </location>
</feature>
<dbReference type="EMBL" id="ML170176">
    <property type="protein sequence ID" value="TDL22097.1"/>
    <property type="molecule type" value="Genomic_DNA"/>
</dbReference>
<keyword evidence="3" id="KW-0732">Signal</keyword>
<feature type="region of interest" description="Disordered" evidence="1">
    <location>
        <begin position="725"/>
        <end position="752"/>
    </location>
</feature>
<feature type="compositionally biased region" description="Polar residues" evidence="1">
    <location>
        <begin position="390"/>
        <end position="402"/>
    </location>
</feature>
<evidence type="ECO:0000313" key="4">
    <source>
        <dbReference type="EMBL" id="TDL22097.1"/>
    </source>
</evidence>
<dbReference type="AlphaFoldDB" id="A0A4Y7Q368"/>
<dbReference type="GO" id="GO:0006972">
    <property type="term" value="P:hyperosmotic response"/>
    <property type="evidence" value="ECO:0007669"/>
    <property type="project" value="TreeGrafter"/>
</dbReference>
<sequence length="812" mass="82161">MAFYHQRLSIPLFLFIFAFLLLSALARPAHAANSSSNIAFARKSFQGRRHHRHAGRRDIVDTAGAVVDSVTNGVEAVVDGGGSSNSSSSSSSSLSSTTTTTTTTSSSTTSSSDSSTSTSSSTSKTTSDTSSTTSTTSSDSKTTPSNTASDSSTPSPTSSGSSSDSSTSASTTASATDSTPSSDSSSSTGSSSGTNPTDSSSNTASDSSSQSSSSSPGTTSVGDPTSTNPSPTDSSSDSGSSSPTDSSSNPPPTDSSSNSPQPTTTPPPPDTTSSSPTDSPTQSASDSSSSSSSCGLLDVILGTCSTSTSSSSDAGPTVSQPSPTDSGTSSDSPPTQTDSGTTSDAGPTISIPPISIPPITTTSSAPPDTTSSSDTGGTASDSVSNPPPITTASVSGTTSDSVPNPPITISGSGSTSDSVSDTQTASLSITFPTGTGTTSSVFGSPTESFTSLSTLSALPDTSATSTFSMPPLQSQFSFLTQSTLIVAPTTTSGSDSLTITNPDQATTTASLVGVSQTLAATQAALPSGLPARFLPAEGVTANDDLSGYSPVSIMFDSGLNWAFVAANPDSVAGEIFAYLCVVLEAALSISQDGCKNYALQVYEPSTYQGPQDVSQLRTTWIGFIPSDTVNTLAAQIIAKQSPVYTGTTGIPNELAQHIDPSYGVKAVTDPFSSSDGGHNSNTTSSASSSADNVRRDAIIGVCAALGGIAVCILIWLVARNIKRRRESQHRRLSDPDIGTRVPGTQFDQDSVGGQRRRSFYYAEDSLRGYAAQQGGDEVYDHRISPQGGMRERRPVATGAISAPILRDNTLNW</sequence>
<feature type="compositionally biased region" description="Low complexity" evidence="1">
    <location>
        <begin position="407"/>
        <end position="423"/>
    </location>
</feature>
<dbReference type="STRING" id="50990.A0A4Y7Q368"/>
<feature type="chain" id="PRO_5021440912" description="Mid2 domain-containing protein" evidence="3">
    <location>
        <begin position="32"/>
        <end position="812"/>
    </location>
</feature>
<feature type="compositionally biased region" description="Low complexity" evidence="1">
    <location>
        <begin position="679"/>
        <end position="690"/>
    </location>
</feature>
<dbReference type="GO" id="GO:0005886">
    <property type="term" value="C:plasma membrane"/>
    <property type="evidence" value="ECO:0007669"/>
    <property type="project" value="InterPro"/>
</dbReference>
<gene>
    <name evidence="4" type="ORF">BD410DRAFT_265758</name>
</gene>
<dbReference type="VEuPathDB" id="FungiDB:BD410DRAFT_265758"/>
<name>A0A4Y7Q368_9AGAM</name>
<dbReference type="GO" id="GO:0031505">
    <property type="term" value="P:fungal-type cell wall organization"/>
    <property type="evidence" value="ECO:0007669"/>
    <property type="project" value="TreeGrafter"/>
</dbReference>
<proteinExistence type="predicted"/>
<dbReference type="GO" id="GO:0005034">
    <property type="term" value="F:osmosensor activity"/>
    <property type="evidence" value="ECO:0007669"/>
    <property type="project" value="InterPro"/>
</dbReference>
<dbReference type="GO" id="GO:0001402">
    <property type="term" value="P:signal transduction involved in filamentous growth"/>
    <property type="evidence" value="ECO:0007669"/>
    <property type="project" value="TreeGrafter"/>
</dbReference>
<keyword evidence="2" id="KW-0472">Membrane</keyword>
<dbReference type="GO" id="GO:0007232">
    <property type="term" value="P:osmosensory signaling pathway via Sho1 osmosensor"/>
    <property type="evidence" value="ECO:0007669"/>
    <property type="project" value="InterPro"/>
</dbReference>
<dbReference type="GO" id="GO:0009986">
    <property type="term" value="C:cell surface"/>
    <property type="evidence" value="ECO:0007669"/>
    <property type="project" value="TreeGrafter"/>
</dbReference>
<feature type="transmembrane region" description="Helical" evidence="2">
    <location>
        <begin position="697"/>
        <end position="718"/>
    </location>
</feature>
<reference evidence="4 5" key="1">
    <citation type="submission" date="2018-06" db="EMBL/GenBank/DDBJ databases">
        <title>A transcriptomic atlas of mushroom development highlights an independent origin of complex multicellularity.</title>
        <authorList>
            <consortium name="DOE Joint Genome Institute"/>
            <person name="Krizsan K."/>
            <person name="Almasi E."/>
            <person name="Merenyi Z."/>
            <person name="Sahu N."/>
            <person name="Viragh M."/>
            <person name="Koszo T."/>
            <person name="Mondo S."/>
            <person name="Kiss B."/>
            <person name="Balint B."/>
            <person name="Kues U."/>
            <person name="Barry K."/>
            <person name="Hegedus J.C."/>
            <person name="Henrissat B."/>
            <person name="Johnson J."/>
            <person name="Lipzen A."/>
            <person name="Ohm R."/>
            <person name="Nagy I."/>
            <person name="Pangilinan J."/>
            <person name="Yan J."/>
            <person name="Xiong Y."/>
            <person name="Grigoriev I.V."/>
            <person name="Hibbett D.S."/>
            <person name="Nagy L.G."/>
        </authorList>
    </citation>
    <scope>NUCLEOTIDE SEQUENCE [LARGE SCALE GENOMIC DNA]</scope>
    <source>
        <strain evidence="4 5">SZMC22713</strain>
    </source>
</reference>
<dbReference type="PANTHER" id="PTHR35778">
    <property type="entry name" value="SIGNALING MUCIN HKR1-RELATED"/>
    <property type="match status" value="1"/>
</dbReference>
<dbReference type="GO" id="GO:0030010">
    <property type="term" value="P:establishment of cell polarity"/>
    <property type="evidence" value="ECO:0007669"/>
    <property type="project" value="TreeGrafter"/>
</dbReference>
<feature type="compositionally biased region" description="Low complexity" evidence="1">
    <location>
        <begin position="271"/>
        <end position="293"/>
    </location>
</feature>
<keyword evidence="2" id="KW-1133">Transmembrane helix</keyword>
<organism evidence="4 5">
    <name type="scientific">Rickenella mellea</name>
    <dbReference type="NCBI Taxonomy" id="50990"/>
    <lineage>
        <taxon>Eukaryota</taxon>
        <taxon>Fungi</taxon>
        <taxon>Dikarya</taxon>
        <taxon>Basidiomycota</taxon>
        <taxon>Agaricomycotina</taxon>
        <taxon>Agaricomycetes</taxon>
        <taxon>Hymenochaetales</taxon>
        <taxon>Rickenellaceae</taxon>
        <taxon>Rickenella</taxon>
    </lineage>
</organism>
<dbReference type="PANTHER" id="PTHR35778:SF1">
    <property type="entry name" value="SIGNALING MUCIN HKR1-RELATED"/>
    <property type="match status" value="1"/>
</dbReference>
<evidence type="ECO:0000256" key="3">
    <source>
        <dbReference type="SAM" id="SignalP"/>
    </source>
</evidence>
<feature type="compositionally biased region" description="Low complexity" evidence="1">
    <location>
        <begin position="84"/>
        <end position="262"/>
    </location>
</feature>
<evidence type="ECO:0000313" key="5">
    <source>
        <dbReference type="Proteomes" id="UP000294933"/>
    </source>
</evidence>
<dbReference type="OrthoDB" id="3366093at2759"/>
<dbReference type="Proteomes" id="UP000294933">
    <property type="component" value="Unassembled WGS sequence"/>
</dbReference>
<accession>A0A4Y7Q368</accession>
<feature type="signal peptide" evidence="3">
    <location>
        <begin position="1"/>
        <end position="31"/>
    </location>
</feature>
<evidence type="ECO:0008006" key="6">
    <source>
        <dbReference type="Google" id="ProtNLM"/>
    </source>
</evidence>
<feature type="region of interest" description="Disordered" evidence="1">
    <location>
        <begin position="76"/>
        <end position="423"/>
    </location>
</feature>
<evidence type="ECO:0000256" key="1">
    <source>
        <dbReference type="SAM" id="MobiDB-lite"/>
    </source>
</evidence>